<dbReference type="InterPro" id="IPR007459">
    <property type="entry name" value="DNA_pol3_chi"/>
</dbReference>
<reference evidence="1 2" key="1">
    <citation type="journal article" date="2011" name="Front. Microbiol.">
        <title>Genomic signatures of strain selection and enhancement in Bacillus atrophaeus var. globigii, a historical biowarfare simulant.</title>
        <authorList>
            <person name="Gibbons H.S."/>
            <person name="Broomall S.M."/>
            <person name="McNew L.A."/>
            <person name="Daligault H."/>
            <person name="Chapman C."/>
            <person name="Bruce D."/>
            <person name="Karavis M."/>
            <person name="Krepps M."/>
            <person name="McGregor P.A."/>
            <person name="Hong C."/>
            <person name="Park K.H."/>
            <person name="Akmal A."/>
            <person name="Feldman A."/>
            <person name="Lin J.S."/>
            <person name="Chang W.E."/>
            <person name="Higgs B.W."/>
            <person name="Demirev P."/>
            <person name="Lindquist J."/>
            <person name="Liem A."/>
            <person name="Fochler E."/>
            <person name="Read T.D."/>
            <person name="Tapia R."/>
            <person name="Johnson S."/>
            <person name="Bishop-Lilly K.A."/>
            <person name="Detter C."/>
            <person name="Han C."/>
            <person name="Sozhamannan S."/>
            <person name="Rosenzweig C.N."/>
            <person name="Skowronski E.W."/>
        </authorList>
    </citation>
    <scope>NUCLEOTIDE SEQUENCE [LARGE SCALE GENOMIC DNA]</scope>
    <source>
        <strain evidence="1 2">AIT1</strain>
    </source>
</reference>
<dbReference type="SUPFAM" id="SSF102400">
    <property type="entry name" value="DNA polymerase III chi subunit"/>
    <property type="match status" value="1"/>
</dbReference>
<dbReference type="OrthoDB" id="5297568at2"/>
<dbReference type="Gene3D" id="3.40.50.10110">
    <property type="entry name" value="DNA polymerase III subunit chi"/>
    <property type="match status" value="1"/>
</dbReference>
<gene>
    <name evidence="1" type="ORF">CWE15_09330</name>
</gene>
<dbReference type="InterPro" id="IPR036768">
    <property type="entry name" value="PolIII_chi_sf"/>
</dbReference>
<comment type="caution">
    <text evidence="1">The sequence shown here is derived from an EMBL/GenBank/DDBJ whole genome shotgun (WGS) entry which is preliminary data.</text>
</comment>
<dbReference type="RefSeq" id="WP_126757818.1">
    <property type="nucleotide sequence ID" value="NZ_PIPQ01000006.1"/>
</dbReference>
<name>A0A432X015_9GAMM</name>
<keyword evidence="2" id="KW-1185">Reference proteome</keyword>
<accession>A0A432X015</accession>
<dbReference type="GO" id="GO:0032298">
    <property type="term" value="P:positive regulation of DNA-templated DNA replication initiation"/>
    <property type="evidence" value="ECO:0007669"/>
    <property type="project" value="TreeGrafter"/>
</dbReference>
<sequence length="152" mass="17179">MAVARFYTLDEVTDKGADSFVCSLVYELTQQRQRVLLLCANQEQAEQYDELLWAMPTDAFIPHNLVGEGPEKGTPVLIAWLPLTAPLGHYPTVVNLTQAAIPAEVKFRTLIELVPVAAEQRQRAREHYKLYRQQGLQMQNLVARINVEGHHG</sequence>
<dbReference type="Proteomes" id="UP000286976">
    <property type="component" value="Unassembled WGS sequence"/>
</dbReference>
<protein>
    <submittedName>
        <fullName evidence="1">DNA polymerase III subunit chi</fullName>
    </submittedName>
</protein>
<dbReference type="GO" id="GO:0003887">
    <property type="term" value="F:DNA-directed DNA polymerase activity"/>
    <property type="evidence" value="ECO:0007669"/>
    <property type="project" value="InterPro"/>
</dbReference>
<dbReference type="EMBL" id="PIPQ01000006">
    <property type="protein sequence ID" value="RUO39318.1"/>
    <property type="molecule type" value="Genomic_DNA"/>
</dbReference>
<dbReference type="GO" id="GO:0003677">
    <property type="term" value="F:DNA binding"/>
    <property type="evidence" value="ECO:0007669"/>
    <property type="project" value="InterPro"/>
</dbReference>
<evidence type="ECO:0000313" key="1">
    <source>
        <dbReference type="EMBL" id="RUO39318.1"/>
    </source>
</evidence>
<dbReference type="PANTHER" id="PTHR38767:SF1">
    <property type="entry name" value="DNA POLYMERASE III SUBUNIT CHI"/>
    <property type="match status" value="1"/>
</dbReference>
<evidence type="ECO:0000313" key="2">
    <source>
        <dbReference type="Proteomes" id="UP000286976"/>
    </source>
</evidence>
<organism evidence="1 2">
    <name type="scientific">Aliidiomarina taiwanensis</name>
    <dbReference type="NCBI Taxonomy" id="946228"/>
    <lineage>
        <taxon>Bacteria</taxon>
        <taxon>Pseudomonadati</taxon>
        <taxon>Pseudomonadota</taxon>
        <taxon>Gammaproteobacteria</taxon>
        <taxon>Alteromonadales</taxon>
        <taxon>Idiomarinaceae</taxon>
        <taxon>Aliidiomarina</taxon>
    </lineage>
</organism>
<proteinExistence type="predicted"/>
<dbReference type="PANTHER" id="PTHR38767">
    <property type="entry name" value="DNA POLYMERASE III SUBUNIT CHI"/>
    <property type="match status" value="1"/>
</dbReference>
<dbReference type="AlphaFoldDB" id="A0A432X015"/>
<dbReference type="GO" id="GO:0006260">
    <property type="term" value="P:DNA replication"/>
    <property type="evidence" value="ECO:0007669"/>
    <property type="project" value="InterPro"/>
</dbReference>
<dbReference type="Pfam" id="PF04364">
    <property type="entry name" value="DNA_pol3_chi"/>
    <property type="match status" value="1"/>
</dbReference>